<feature type="chain" id="PRO_5040775624" evidence="2">
    <location>
        <begin position="24"/>
        <end position="136"/>
    </location>
</feature>
<gene>
    <name evidence="3" type="ORF">C8J55DRAFT_155715</name>
</gene>
<dbReference type="Proteomes" id="UP001150238">
    <property type="component" value="Unassembled WGS sequence"/>
</dbReference>
<feature type="region of interest" description="Disordered" evidence="1">
    <location>
        <begin position="32"/>
        <end position="75"/>
    </location>
</feature>
<sequence>MKIISVFAIVSALFTILLGSCQASPIILEDSTAPLGLKRRGPSPPGDQDLPPAYPGSSTRPSDNPPPYSETENPSLCYFALDGNKSPSHDPKQNLIYNFKEFGYMGGRFTCRSQLAVVPLENPQDRLVMCSQDECW</sequence>
<dbReference type="AlphaFoldDB" id="A0A9W9A2A1"/>
<feature type="signal peptide" evidence="2">
    <location>
        <begin position="1"/>
        <end position="23"/>
    </location>
</feature>
<organism evidence="3 4">
    <name type="scientific">Lentinula lateritia</name>
    <dbReference type="NCBI Taxonomy" id="40482"/>
    <lineage>
        <taxon>Eukaryota</taxon>
        <taxon>Fungi</taxon>
        <taxon>Dikarya</taxon>
        <taxon>Basidiomycota</taxon>
        <taxon>Agaricomycotina</taxon>
        <taxon>Agaricomycetes</taxon>
        <taxon>Agaricomycetidae</taxon>
        <taxon>Agaricales</taxon>
        <taxon>Marasmiineae</taxon>
        <taxon>Omphalotaceae</taxon>
        <taxon>Lentinula</taxon>
    </lineage>
</organism>
<reference evidence="3" key="2">
    <citation type="journal article" date="2023" name="Proc. Natl. Acad. Sci. U.S.A.">
        <title>A global phylogenomic analysis of the shiitake genus Lentinula.</title>
        <authorList>
            <person name="Sierra-Patev S."/>
            <person name="Min B."/>
            <person name="Naranjo-Ortiz M."/>
            <person name="Looney B."/>
            <person name="Konkel Z."/>
            <person name="Slot J.C."/>
            <person name="Sakamoto Y."/>
            <person name="Steenwyk J.L."/>
            <person name="Rokas A."/>
            <person name="Carro J."/>
            <person name="Camarero S."/>
            <person name="Ferreira P."/>
            <person name="Molpeceres G."/>
            <person name="Ruiz-Duenas F.J."/>
            <person name="Serrano A."/>
            <person name="Henrissat B."/>
            <person name="Drula E."/>
            <person name="Hughes K.W."/>
            <person name="Mata J.L."/>
            <person name="Ishikawa N.K."/>
            <person name="Vargas-Isla R."/>
            <person name="Ushijima S."/>
            <person name="Smith C.A."/>
            <person name="Donoghue J."/>
            <person name="Ahrendt S."/>
            <person name="Andreopoulos W."/>
            <person name="He G."/>
            <person name="LaButti K."/>
            <person name="Lipzen A."/>
            <person name="Ng V."/>
            <person name="Riley R."/>
            <person name="Sandor L."/>
            <person name="Barry K."/>
            <person name="Martinez A.T."/>
            <person name="Xiao Y."/>
            <person name="Gibbons J.G."/>
            <person name="Terashima K."/>
            <person name="Grigoriev I.V."/>
            <person name="Hibbett D."/>
        </authorList>
    </citation>
    <scope>NUCLEOTIDE SEQUENCE</scope>
    <source>
        <strain evidence="3">Sp2 HRB7682 ss15</strain>
    </source>
</reference>
<keyword evidence="2" id="KW-0732">Signal</keyword>
<protein>
    <submittedName>
        <fullName evidence="3">Uncharacterized protein</fullName>
    </submittedName>
</protein>
<evidence type="ECO:0000256" key="2">
    <source>
        <dbReference type="SAM" id="SignalP"/>
    </source>
</evidence>
<accession>A0A9W9A2A1</accession>
<comment type="caution">
    <text evidence="3">The sequence shown here is derived from an EMBL/GenBank/DDBJ whole genome shotgun (WGS) entry which is preliminary data.</text>
</comment>
<evidence type="ECO:0000313" key="4">
    <source>
        <dbReference type="Proteomes" id="UP001150238"/>
    </source>
</evidence>
<dbReference type="PROSITE" id="PS51257">
    <property type="entry name" value="PROKAR_LIPOPROTEIN"/>
    <property type="match status" value="1"/>
</dbReference>
<evidence type="ECO:0000313" key="3">
    <source>
        <dbReference type="EMBL" id="KAJ4471895.1"/>
    </source>
</evidence>
<dbReference type="EMBL" id="JANVFS010000028">
    <property type="protein sequence ID" value="KAJ4471895.1"/>
    <property type="molecule type" value="Genomic_DNA"/>
</dbReference>
<evidence type="ECO:0000256" key="1">
    <source>
        <dbReference type="SAM" id="MobiDB-lite"/>
    </source>
</evidence>
<reference evidence="3" key="1">
    <citation type="submission" date="2022-08" db="EMBL/GenBank/DDBJ databases">
        <authorList>
            <consortium name="DOE Joint Genome Institute"/>
            <person name="Min B."/>
            <person name="Riley R."/>
            <person name="Sierra-Patev S."/>
            <person name="Naranjo-Ortiz M."/>
            <person name="Looney B."/>
            <person name="Konkel Z."/>
            <person name="Slot J.C."/>
            <person name="Sakamoto Y."/>
            <person name="Steenwyk J.L."/>
            <person name="Rokas A."/>
            <person name="Carro J."/>
            <person name="Camarero S."/>
            <person name="Ferreira P."/>
            <person name="Molpeceres G."/>
            <person name="Ruiz-Duenas F.J."/>
            <person name="Serrano A."/>
            <person name="Henrissat B."/>
            <person name="Drula E."/>
            <person name="Hughes K.W."/>
            <person name="Mata J.L."/>
            <person name="Ishikawa N.K."/>
            <person name="Vargas-Isla R."/>
            <person name="Ushijima S."/>
            <person name="Smith C.A."/>
            <person name="Ahrendt S."/>
            <person name="Andreopoulos W."/>
            <person name="He G."/>
            <person name="Labutti K."/>
            <person name="Lipzen A."/>
            <person name="Ng V."/>
            <person name="Sandor L."/>
            <person name="Barry K."/>
            <person name="Martinez A.T."/>
            <person name="Xiao Y."/>
            <person name="Gibbons J.G."/>
            <person name="Terashima K."/>
            <person name="Hibbett D.S."/>
            <person name="Grigoriev I.V."/>
        </authorList>
    </citation>
    <scope>NUCLEOTIDE SEQUENCE</scope>
    <source>
        <strain evidence="3">Sp2 HRB7682 ss15</strain>
    </source>
</reference>
<proteinExistence type="predicted"/>
<name>A0A9W9A2A1_9AGAR</name>